<dbReference type="AlphaFoldDB" id="A0A927R400"/>
<name>A0A927R400_9BACL</name>
<dbReference type="Proteomes" id="UP000658225">
    <property type="component" value="Unassembled WGS sequence"/>
</dbReference>
<evidence type="ECO:0000313" key="2">
    <source>
        <dbReference type="EMBL" id="MBE1555631.1"/>
    </source>
</evidence>
<accession>A0A927R400</accession>
<dbReference type="EMBL" id="JADBEL010000015">
    <property type="protein sequence ID" value="MBE1555631.1"/>
    <property type="molecule type" value="Genomic_DNA"/>
</dbReference>
<keyword evidence="1" id="KW-0472">Membrane</keyword>
<protein>
    <submittedName>
        <fullName evidence="2">Uncharacterized protein</fullName>
    </submittedName>
</protein>
<sequence>MEFPRVVRVTTFETLRVTFTITLLVVAMLALNTNHKK</sequence>
<gene>
    <name evidence="2" type="ORF">H4683_002751</name>
</gene>
<keyword evidence="1" id="KW-0812">Transmembrane</keyword>
<comment type="caution">
    <text evidence="2">The sequence shown here is derived from an EMBL/GenBank/DDBJ whole genome shotgun (WGS) entry which is preliminary data.</text>
</comment>
<feature type="transmembrane region" description="Helical" evidence="1">
    <location>
        <begin position="14"/>
        <end position="31"/>
    </location>
</feature>
<organism evidence="2 3">
    <name type="scientific">Sporosarcina limicola</name>
    <dbReference type="NCBI Taxonomy" id="34101"/>
    <lineage>
        <taxon>Bacteria</taxon>
        <taxon>Bacillati</taxon>
        <taxon>Bacillota</taxon>
        <taxon>Bacilli</taxon>
        <taxon>Bacillales</taxon>
        <taxon>Caryophanaceae</taxon>
        <taxon>Sporosarcina</taxon>
    </lineage>
</organism>
<keyword evidence="3" id="KW-1185">Reference proteome</keyword>
<proteinExistence type="predicted"/>
<evidence type="ECO:0000313" key="3">
    <source>
        <dbReference type="Proteomes" id="UP000658225"/>
    </source>
</evidence>
<keyword evidence="1" id="KW-1133">Transmembrane helix</keyword>
<reference evidence="2" key="1">
    <citation type="submission" date="2020-10" db="EMBL/GenBank/DDBJ databases">
        <title>Genomic Encyclopedia of Type Strains, Phase IV (KMG-IV): sequencing the most valuable type-strain genomes for metagenomic binning, comparative biology and taxonomic classification.</title>
        <authorList>
            <person name="Goeker M."/>
        </authorList>
    </citation>
    <scope>NUCLEOTIDE SEQUENCE</scope>
    <source>
        <strain evidence="2">DSM 13886</strain>
    </source>
</reference>
<evidence type="ECO:0000256" key="1">
    <source>
        <dbReference type="SAM" id="Phobius"/>
    </source>
</evidence>